<dbReference type="Gene3D" id="3.40.50.2000">
    <property type="entry name" value="Glycogen Phosphorylase B"/>
    <property type="match status" value="2"/>
</dbReference>
<evidence type="ECO:0000313" key="2">
    <source>
        <dbReference type="EMBL" id="HCQ40696.1"/>
    </source>
</evidence>
<protein>
    <recommendedName>
        <fullName evidence="1">Glycosyl transferase family 1 domain-containing protein</fullName>
    </recommendedName>
</protein>
<dbReference type="InterPro" id="IPR001296">
    <property type="entry name" value="Glyco_trans_1"/>
</dbReference>
<dbReference type="CDD" id="cd03801">
    <property type="entry name" value="GT4_PimA-like"/>
    <property type="match status" value="1"/>
</dbReference>
<accession>A0A656PQJ7</accession>
<gene>
    <name evidence="2" type="ORF">DIU24_03235</name>
</gene>
<feature type="domain" description="Glycosyl transferase family 1" evidence="1">
    <location>
        <begin position="192"/>
        <end position="344"/>
    </location>
</feature>
<proteinExistence type="predicted"/>
<dbReference type="AlphaFoldDB" id="A0A656PQJ7"/>
<dbReference type="PANTHER" id="PTHR12526">
    <property type="entry name" value="GLYCOSYLTRANSFERASE"/>
    <property type="match status" value="1"/>
</dbReference>
<organism evidence="2 3">
    <name type="scientific">candidate division WWE3 bacterium</name>
    <dbReference type="NCBI Taxonomy" id="2053526"/>
    <lineage>
        <taxon>Bacteria</taxon>
        <taxon>Katanobacteria</taxon>
    </lineage>
</organism>
<reference evidence="2 3" key="1">
    <citation type="journal article" date="2018" name="Nat. Biotechnol.">
        <title>A standardized bacterial taxonomy based on genome phylogeny substantially revises the tree of life.</title>
        <authorList>
            <person name="Parks D.H."/>
            <person name="Chuvochina M."/>
            <person name="Waite D.W."/>
            <person name="Rinke C."/>
            <person name="Skarshewski A."/>
            <person name="Chaumeil P.A."/>
            <person name="Hugenholtz P."/>
        </authorList>
    </citation>
    <scope>NUCLEOTIDE SEQUENCE [LARGE SCALE GENOMIC DNA]</scope>
    <source>
        <strain evidence="2">UBA12021</strain>
    </source>
</reference>
<evidence type="ECO:0000259" key="1">
    <source>
        <dbReference type="Pfam" id="PF00534"/>
    </source>
</evidence>
<evidence type="ECO:0000313" key="3">
    <source>
        <dbReference type="Proteomes" id="UP000262056"/>
    </source>
</evidence>
<dbReference type="SUPFAM" id="SSF53756">
    <property type="entry name" value="UDP-Glycosyltransferase/glycogen phosphorylase"/>
    <property type="match status" value="1"/>
</dbReference>
<dbReference type="EMBL" id="DQFB01000004">
    <property type="protein sequence ID" value="HCQ40696.1"/>
    <property type="molecule type" value="Genomic_DNA"/>
</dbReference>
<dbReference type="Proteomes" id="UP000262056">
    <property type="component" value="Unassembled WGS sequence"/>
</dbReference>
<comment type="caution">
    <text evidence="2">The sequence shown here is derived from an EMBL/GenBank/DDBJ whole genome shotgun (WGS) entry which is preliminary data.</text>
</comment>
<dbReference type="Pfam" id="PF00534">
    <property type="entry name" value="Glycos_transf_1"/>
    <property type="match status" value="1"/>
</dbReference>
<dbReference type="GO" id="GO:0016757">
    <property type="term" value="F:glycosyltransferase activity"/>
    <property type="evidence" value="ECO:0007669"/>
    <property type="project" value="InterPro"/>
</dbReference>
<name>A0A656PQJ7_UNCKA</name>
<sequence length="371" mass="42067">MKILTGIDIPFHPFGGSPIICNDWYSNLPDDVEVKFLALKPTDASYNSWWTMKDVTFLKTEKTKASSEYSNYLRNLYKEVSQITADYKPDVIHAQHLNFGLSRVFSDIDPNIPKLGICHGTDVQWAMKEEFFEQNLIYIADHLDELLFPAENMAKDFFDIYKKKKKYVINPHGIPDKYYVSKLVPPTFDGKRELKVLYAGRLLSIKGAHIIVEAMKHTSKHISLTILGNEDETGYVEKLRSIIEANSLKNVVFKSQVHRDTLISLFKDFDLIVFPSIALEAFSLTTIEAQAAGLPVAYALAGGIVNAVGDSGMVIDPNTPQQLAELLNSIFDNPSLLNQYQIKGYDNALNFKMSKRRETLFRITESLINEK</sequence>